<dbReference type="AlphaFoldDB" id="A0A4V2YS14"/>
<dbReference type="Pfam" id="PF00400">
    <property type="entry name" value="WD40"/>
    <property type="match status" value="1"/>
</dbReference>
<dbReference type="SUPFAM" id="SSF50978">
    <property type="entry name" value="WD40 repeat-like"/>
    <property type="match status" value="1"/>
</dbReference>
<protein>
    <recommendedName>
        <fullName evidence="4">WD40 repeat domain-containing protein</fullName>
    </recommendedName>
</protein>
<dbReference type="PANTHER" id="PTHR19879:SF9">
    <property type="entry name" value="TRANSCRIPTION INITIATION FACTOR TFIID SUBUNIT 5"/>
    <property type="match status" value="1"/>
</dbReference>
<reference evidence="2 3" key="1">
    <citation type="submission" date="2019-03" db="EMBL/GenBank/DDBJ databases">
        <title>Draft genome sequences of novel Actinobacteria.</title>
        <authorList>
            <person name="Sahin N."/>
            <person name="Ay H."/>
            <person name="Saygin H."/>
        </authorList>
    </citation>
    <scope>NUCLEOTIDE SEQUENCE [LARGE SCALE GENOMIC DNA]</scope>
    <source>
        <strain evidence="2 3">DSM 45941</strain>
    </source>
</reference>
<feature type="repeat" description="WD" evidence="1">
    <location>
        <begin position="6"/>
        <end position="47"/>
    </location>
</feature>
<accession>A0A4V2YS14</accession>
<dbReference type="RefSeq" id="WP_132203512.1">
    <property type="nucleotide sequence ID" value="NZ_SMKY01000289.1"/>
</dbReference>
<evidence type="ECO:0000256" key="1">
    <source>
        <dbReference type="PROSITE-ProRule" id="PRU00221"/>
    </source>
</evidence>
<dbReference type="PANTHER" id="PTHR19879">
    <property type="entry name" value="TRANSCRIPTION INITIATION FACTOR TFIID"/>
    <property type="match status" value="1"/>
</dbReference>
<dbReference type="SMART" id="SM00320">
    <property type="entry name" value="WD40"/>
    <property type="match status" value="4"/>
</dbReference>
<organism evidence="2 3">
    <name type="scientific">Actinomadura darangshiensis</name>
    <dbReference type="NCBI Taxonomy" id="705336"/>
    <lineage>
        <taxon>Bacteria</taxon>
        <taxon>Bacillati</taxon>
        <taxon>Actinomycetota</taxon>
        <taxon>Actinomycetes</taxon>
        <taxon>Streptosporangiales</taxon>
        <taxon>Thermomonosporaceae</taxon>
        <taxon>Actinomadura</taxon>
    </lineage>
</organism>
<sequence>MPNNSAPAYAVPVTTVAVSPDGRYGASGDHSGEVSIWDLGHEALIASIRGPHHGRVACAAFGTGARRPNLLTLGPDPILWTIAAEAMDWRHLPHDGGRLFDHDERASLLTRLGASDWIGLFGPLGGRIQTVKAEATALTASGLILVGDTGGEVSCWRQASATRHADAEPVWAARDPEGPVRQRLMRSCDRGRLVVSQRRGDMVVRDAATGARTAAFVPPARPTAIAADPERPSVVLGGRDGSLSWWDASTGHCLGVVRDAHSARVSALALAAGMLMSVSHDGTAALWRPHDREPLARFTPSGASELTVVAGSRDGTRWLVGGRAGQVHILKWSEHERLKRHWDGRSAGAADPLDIDTLVDDLRHHWDHLPAVDAALRVLAGVEVPDEGHADLVEALADLVASGTDRETRERAVIEMERLDRGVTTTAVYRMFDRHPDEAGSGARLLTHFSGETAPSIGDLVASLPGIGNFLGALTQHALAEHGAAAVPALLDALRAFPVPAEEEDWWTDESTKGRLMTALAWIGPAAAPATPTLMEHLEDEEAYRDTRHAAEVALQAIGLPEAGDAMAREIRRRLRTAPPADDEDDLGISRMLDALAGLPGPALAASVEVAPMIAAIRKRLATPPEGEFVPYELRLIELIEDKIEVSDEAR</sequence>
<keyword evidence="3" id="KW-1185">Reference proteome</keyword>
<dbReference type="InterPro" id="IPR001680">
    <property type="entry name" value="WD40_rpt"/>
</dbReference>
<dbReference type="PROSITE" id="PS50082">
    <property type="entry name" value="WD_REPEATS_2"/>
    <property type="match status" value="1"/>
</dbReference>
<dbReference type="OrthoDB" id="3483470at2"/>
<comment type="caution">
    <text evidence="2">The sequence shown here is derived from an EMBL/GenBank/DDBJ whole genome shotgun (WGS) entry which is preliminary data.</text>
</comment>
<evidence type="ECO:0000313" key="2">
    <source>
        <dbReference type="EMBL" id="TDD67357.1"/>
    </source>
</evidence>
<gene>
    <name evidence="2" type="ORF">E1293_38130</name>
</gene>
<keyword evidence="1" id="KW-0853">WD repeat</keyword>
<name>A0A4V2YS14_9ACTN</name>
<proteinExistence type="predicted"/>
<dbReference type="EMBL" id="SMKY01000289">
    <property type="protein sequence ID" value="TDD67357.1"/>
    <property type="molecule type" value="Genomic_DNA"/>
</dbReference>
<dbReference type="Gene3D" id="2.130.10.10">
    <property type="entry name" value="YVTN repeat-like/Quinoprotein amine dehydrogenase"/>
    <property type="match status" value="2"/>
</dbReference>
<evidence type="ECO:0000313" key="3">
    <source>
        <dbReference type="Proteomes" id="UP000295578"/>
    </source>
</evidence>
<dbReference type="Proteomes" id="UP000295578">
    <property type="component" value="Unassembled WGS sequence"/>
</dbReference>
<dbReference type="InterPro" id="IPR015943">
    <property type="entry name" value="WD40/YVTN_repeat-like_dom_sf"/>
</dbReference>
<dbReference type="InterPro" id="IPR036322">
    <property type="entry name" value="WD40_repeat_dom_sf"/>
</dbReference>
<evidence type="ECO:0008006" key="4">
    <source>
        <dbReference type="Google" id="ProtNLM"/>
    </source>
</evidence>